<name>A0A316UR38_9BASI</name>
<dbReference type="FunFam" id="1.10.12.10:FF:000001">
    <property type="entry name" value="Probable enoyl-CoA hydratase, mitochondrial"/>
    <property type="match status" value="1"/>
</dbReference>
<dbReference type="Proteomes" id="UP000245884">
    <property type="component" value="Unassembled WGS sequence"/>
</dbReference>
<protein>
    <recommendedName>
        <fullName evidence="6">Probable enoyl-CoA hydratase, mitochondrial</fullName>
        <ecNumber evidence="2">4.2.1.17</ecNumber>
    </recommendedName>
</protein>
<evidence type="ECO:0000256" key="2">
    <source>
        <dbReference type="ARBA" id="ARBA00012076"/>
    </source>
</evidence>
<dbReference type="PANTHER" id="PTHR11941:SF54">
    <property type="entry name" value="ENOYL-COA HYDRATASE, MITOCHONDRIAL"/>
    <property type="match status" value="1"/>
</dbReference>
<dbReference type="PANTHER" id="PTHR11941">
    <property type="entry name" value="ENOYL-COA HYDRATASE-RELATED"/>
    <property type="match status" value="1"/>
</dbReference>
<dbReference type="InterPro" id="IPR014748">
    <property type="entry name" value="Enoyl-CoA_hydra_C"/>
</dbReference>
<dbReference type="GO" id="GO:0006635">
    <property type="term" value="P:fatty acid beta-oxidation"/>
    <property type="evidence" value="ECO:0007669"/>
    <property type="project" value="TreeGrafter"/>
</dbReference>
<dbReference type="GO" id="GO:0004300">
    <property type="term" value="F:enoyl-CoA hydratase activity"/>
    <property type="evidence" value="ECO:0007669"/>
    <property type="project" value="UniProtKB-EC"/>
</dbReference>
<keyword evidence="9" id="KW-1185">Reference proteome</keyword>
<dbReference type="InterPro" id="IPR001753">
    <property type="entry name" value="Enoyl-CoA_hydra/iso"/>
</dbReference>
<evidence type="ECO:0000256" key="7">
    <source>
        <dbReference type="RuleBase" id="RU003707"/>
    </source>
</evidence>
<keyword evidence="5" id="KW-0456">Lyase</keyword>
<dbReference type="InterPro" id="IPR018376">
    <property type="entry name" value="Enoyl-CoA_hyd/isom_CS"/>
</dbReference>
<accession>A0A316UR38</accession>
<dbReference type="GeneID" id="37031012"/>
<evidence type="ECO:0000256" key="1">
    <source>
        <dbReference type="ARBA" id="ARBA00005254"/>
    </source>
</evidence>
<evidence type="ECO:0000256" key="5">
    <source>
        <dbReference type="ARBA" id="ARBA00023239"/>
    </source>
</evidence>
<evidence type="ECO:0000313" key="8">
    <source>
        <dbReference type="EMBL" id="PWN27762.1"/>
    </source>
</evidence>
<dbReference type="GO" id="GO:0005739">
    <property type="term" value="C:mitochondrion"/>
    <property type="evidence" value="ECO:0007669"/>
    <property type="project" value="TreeGrafter"/>
</dbReference>
<dbReference type="Gene3D" id="1.10.12.10">
    <property type="entry name" value="Lyase 2-enoyl-coa Hydratase, Chain A, domain 2"/>
    <property type="match status" value="1"/>
</dbReference>
<dbReference type="EC" id="4.2.1.17" evidence="2"/>
<dbReference type="STRING" id="1569628.A0A316UR38"/>
<dbReference type="Gene3D" id="3.90.226.10">
    <property type="entry name" value="2-enoyl-CoA Hydratase, Chain A, domain 1"/>
    <property type="match status" value="1"/>
</dbReference>
<comment type="similarity">
    <text evidence="1 7">Belongs to the enoyl-CoA hydratase/isomerase family.</text>
</comment>
<evidence type="ECO:0000313" key="9">
    <source>
        <dbReference type="Proteomes" id="UP000245884"/>
    </source>
</evidence>
<dbReference type="CDD" id="cd06558">
    <property type="entry name" value="crotonase-like"/>
    <property type="match status" value="1"/>
</dbReference>
<evidence type="ECO:0000256" key="6">
    <source>
        <dbReference type="ARBA" id="ARBA00073937"/>
    </source>
</evidence>
<sequence length="289" mass="30946">MLAATTFRNTLRAGTALPRLQAASTLPRLYSTQTYQNILVSRPDPSVTLITLNRPKALNALNSALFHELNAAAKEADEDDAVGAIVLTGSDKAFAAGADIKEMKDKEFARAYKENFLGHWTELTRVKKPIIAAVSGYALGGGAELAMMCDIILASGTANFGQPEINLGVIPGAGGTQRLTRALGKSLSMELNLTGRNLSAQEAAQHGLVSRVVEGNVVDEAVKVAVTIAKKGRVASQAAKEAVNAAFELPLNEGLRIERRLFQSMFATKDQKEGMAAFAEKRKPNWSHE</sequence>
<organism evidence="8 9">
    <name type="scientific">Jaminaea rosea</name>
    <dbReference type="NCBI Taxonomy" id="1569628"/>
    <lineage>
        <taxon>Eukaryota</taxon>
        <taxon>Fungi</taxon>
        <taxon>Dikarya</taxon>
        <taxon>Basidiomycota</taxon>
        <taxon>Ustilaginomycotina</taxon>
        <taxon>Exobasidiomycetes</taxon>
        <taxon>Microstromatales</taxon>
        <taxon>Microstromatales incertae sedis</taxon>
        <taxon>Jaminaea</taxon>
    </lineage>
</organism>
<evidence type="ECO:0000256" key="3">
    <source>
        <dbReference type="ARBA" id="ARBA00022832"/>
    </source>
</evidence>
<reference evidence="8 9" key="1">
    <citation type="journal article" date="2018" name="Mol. Biol. Evol.">
        <title>Broad Genomic Sampling Reveals a Smut Pathogenic Ancestry of the Fungal Clade Ustilaginomycotina.</title>
        <authorList>
            <person name="Kijpornyongpan T."/>
            <person name="Mondo S.J."/>
            <person name="Barry K."/>
            <person name="Sandor L."/>
            <person name="Lee J."/>
            <person name="Lipzen A."/>
            <person name="Pangilinan J."/>
            <person name="LaButti K."/>
            <person name="Hainaut M."/>
            <person name="Henrissat B."/>
            <person name="Grigoriev I.V."/>
            <person name="Spatafora J.W."/>
            <person name="Aime M.C."/>
        </authorList>
    </citation>
    <scope>NUCLEOTIDE SEQUENCE [LARGE SCALE GENOMIC DNA]</scope>
    <source>
        <strain evidence="8 9">MCA 5214</strain>
    </source>
</reference>
<dbReference type="AlphaFoldDB" id="A0A316UR38"/>
<proteinExistence type="inferred from homology"/>
<dbReference type="OrthoDB" id="2018133at2759"/>
<dbReference type="Pfam" id="PF00378">
    <property type="entry name" value="ECH_1"/>
    <property type="match status" value="1"/>
</dbReference>
<dbReference type="RefSeq" id="XP_025362374.1">
    <property type="nucleotide sequence ID" value="XM_025509189.1"/>
</dbReference>
<gene>
    <name evidence="8" type="ORF">BDZ90DRAFT_279533</name>
</gene>
<evidence type="ECO:0000256" key="4">
    <source>
        <dbReference type="ARBA" id="ARBA00023098"/>
    </source>
</evidence>
<dbReference type="FunFam" id="3.90.226.10:FF:000019">
    <property type="entry name" value="Enoyl-CoA hydratase, mitochondrial"/>
    <property type="match status" value="1"/>
</dbReference>
<dbReference type="PROSITE" id="PS00166">
    <property type="entry name" value="ENOYL_COA_HYDRATASE"/>
    <property type="match status" value="1"/>
</dbReference>
<keyword evidence="4" id="KW-0443">Lipid metabolism</keyword>
<dbReference type="EMBL" id="KZ819667">
    <property type="protein sequence ID" value="PWN27762.1"/>
    <property type="molecule type" value="Genomic_DNA"/>
</dbReference>
<dbReference type="SUPFAM" id="SSF52096">
    <property type="entry name" value="ClpP/crotonase"/>
    <property type="match status" value="1"/>
</dbReference>
<dbReference type="InterPro" id="IPR029045">
    <property type="entry name" value="ClpP/crotonase-like_dom_sf"/>
</dbReference>
<keyword evidence="3" id="KW-0276">Fatty acid metabolism</keyword>